<dbReference type="HOGENOM" id="CLU_1277114_0_0_0"/>
<keyword evidence="1" id="KW-0449">Lipoprotein</keyword>
<protein>
    <submittedName>
        <fullName evidence="1">Lipoprotein, putative</fullName>
    </submittedName>
</protein>
<reference evidence="1 2" key="1">
    <citation type="journal article" date="2009" name="J. Bacteriol.">
        <title>The genome of Thermosipho africanus TCF52B: lateral genetic connections to the Firmicutes and Archaea.</title>
        <authorList>
            <person name="Nesboe C.L."/>
            <person name="Bapteste E."/>
            <person name="Curtis B."/>
            <person name="Dahle H."/>
            <person name="Lopez P."/>
            <person name="Macleod D."/>
            <person name="Dlutek M."/>
            <person name="Bowman S."/>
            <person name="Zhaxybayeva O."/>
            <person name="Birkeland N.-K."/>
            <person name="Doolittle W.F."/>
        </authorList>
    </citation>
    <scope>NUCLEOTIDE SEQUENCE [LARGE SCALE GENOMIC DNA]</scope>
    <source>
        <strain evidence="1 2">TCF52B</strain>
    </source>
</reference>
<dbReference type="Gene3D" id="2.60.120.260">
    <property type="entry name" value="Galactose-binding domain-like"/>
    <property type="match status" value="1"/>
</dbReference>
<keyword evidence="2" id="KW-1185">Reference proteome</keyword>
<dbReference type="Proteomes" id="UP000002453">
    <property type="component" value="Chromosome"/>
</dbReference>
<gene>
    <name evidence="1" type="ordered locus">THA_285</name>
</gene>
<evidence type="ECO:0000313" key="2">
    <source>
        <dbReference type="Proteomes" id="UP000002453"/>
    </source>
</evidence>
<dbReference type="EMBL" id="CP001185">
    <property type="protein sequence ID" value="ACJ74785.1"/>
    <property type="molecule type" value="Genomic_DNA"/>
</dbReference>
<dbReference type="RefSeq" id="WP_004103879.1">
    <property type="nucleotide sequence ID" value="NC_011653.1"/>
</dbReference>
<sequence length="216" mass="24289">MRKKVFLALFLTVGLFFIFSGCISLPTNKDSENEPVNLIVNGDFSEPLLFDNLTASTTTLSKWFTVVSDWAGASMDATINSNEVFQTTVNSWGITSWDYQPYWWMLQLAQFVNGATNTMYTLSFDASADTNTEMHVVVTLHAPNNPDDPNDDWWPTANLDQIIALTPDSTSFSFDVDLSGWDPWNPEEVYVKVGFEFGLSATDATIYIDNVKFIEK</sequence>
<dbReference type="SUPFAM" id="SSF49785">
    <property type="entry name" value="Galactose-binding domain-like"/>
    <property type="match status" value="1"/>
</dbReference>
<name>B7IFC1_THEAB</name>
<dbReference type="PROSITE" id="PS51257">
    <property type="entry name" value="PROKAR_LIPOPROTEIN"/>
    <property type="match status" value="1"/>
</dbReference>
<proteinExistence type="predicted"/>
<dbReference type="KEGG" id="taf:THA_285"/>
<accession>B7IFC1</accession>
<evidence type="ECO:0000313" key="1">
    <source>
        <dbReference type="EMBL" id="ACJ74785.1"/>
    </source>
</evidence>
<dbReference type="AlphaFoldDB" id="B7IFC1"/>
<organism evidence="1 2">
    <name type="scientific">Thermosipho africanus (strain TCF52B)</name>
    <dbReference type="NCBI Taxonomy" id="484019"/>
    <lineage>
        <taxon>Bacteria</taxon>
        <taxon>Thermotogati</taxon>
        <taxon>Thermotogota</taxon>
        <taxon>Thermotogae</taxon>
        <taxon>Thermotogales</taxon>
        <taxon>Fervidobacteriaceae</taxon>
        <taxon>Thermosipho</taxon>
    </lineage>
</organism>
<dbReference type="STRING" id="484019.THA_285"/>
<dbReference type="InterPro" id="IPR008979">
    <property type="entry name" value="Galactose-bd-like_sf"/>
</dbReference>